<dbReference type="Gene3D" id="3.10.20.280">
    <property type="entry name" value="RnfH-like"/>
    <property type="match status" value="1"/>
</dbReference>
<protein>
    <recommendedName>
        <fullName evidence="2">UPF0125 protein DFQ59_10757</fullName>
    </recommendedName>
</protein>
<dbReference type="InterPro" id="IPR037021">
    <property type="entry name" value="RnfH_sf"/>
</dbReference>
<organism evidence="4 5">
    <name type="scientific">Thioalbus denitrificans</name>
    <dbReference type="NCBI Taxonomy" id="547122"/>
    <lineage>
        <taxon>Bacteria</taxon>
        <taxon>Pseudomonadati</taxon>
        <taxon>Pseudomonadota</taxon>
        <taxon>Gammaproteobacteria</taxon>
        <taxon>Chromatiales</taxon>
        <taxon>Ectothiorhodospiraceae</taxon>
        <taxon>Thioalbus</taxon>
    </lineage>
</organism>
<dbReference type="RefSeq" id="WP_114280254.1">
    <property type="nucleotide sequence ID" value="NZ_QPJY01000007.1"/>
</dbReference>
<evidence type="ECO:0000313" key="4">
    <source>
        <dbReference type="EMBL" id="RCX28313.1"/>
    </source>
</evidence>
<evidence type="ECO:0000313" key="5">
    <source>
        <dbReference type="Proteomes" id="UP000252707"/>
    </source>
</evidence>
<dbReference type="InterPro" id="IPR016155">
    <property type="entry name" value="Mopterin_synth/thiamin_S_b"/>
</dbReference>
<keyword evidence="5" id="KW-1185">Reference proteome</keyword>
<comment type="similarity">
    <text evidence="1 2">Belongs to the UPF0125 (RnfH) family.</text>
</comment>
<evidence type="ECO:0000256" key="1">
    <source>
        <dbReference type="ARBA" id="ARBA00010645"/>
    </source>
</evidence>
<dbReference type="SUPFAM" id="SSF54285">
    <property type="entry name" value="MoaD/ThiS"/>
    <property type="match status" value="1"/>
</dbReference>
<dbReference type="AlphaFoldDB" id="A0A369C3G7"/>
<dbReference type="OrthoDB" id="9796575at2"/>
<comment type="caution">
    <text evidence="4">The sequence shown here is derived from an EMBL/GenBank/DDBJ whole genome shotgun (WGS) entry which is preliminary data.</text>
</comment>
<proteinExistence type="inferred from homology"/>
<dbReference type="PANTHER" id="PTHR37483">
    <property type="entry name" value="UPF0125 PROTEIN RATB"/>
    <property type="match status" value="1"/>
</dbReference>
<dbReference type="Proteomes" id="UP000252707">
    <property type="component" value="Unassembled WGS sequence"/>
</dbReference>
<dbReference type="EMBL" id="QPJY01000007">
    <property type="protein sequence ID" value="RCX28313.1"/>
    <property type="molecule type" value="Genomic_DNA"/>
</dbReference>
<sequence>MENAETILVEVAYARPDEQALLSLEVPEGTTVQQAIERSGVLRRFPEIDLAATKVGIFGKLAKLDNPLREGDRVEIYRPLIADPKEVRKKRAAEGKQLKKGARAGGDDGGDDNGGDSGGDGGD</sequence>
<evidence type="ECO:0000256" key="3">
    <source>
        <dbReference type="SAM" id="MobiDB-lite"/>
    </source>
</evidence>
<dbReference type="InterPro" id="IPR005346">
    <property type="entry name" value="RnfH"/>
</dbReference>
<feature type="region of interest" description="Disordered" evidence="3">
    <location>
        <begin position="88"/>
        <end position="123"/>
    </location>
</feature>
<gene>
    <name evidence="4" type="ORF">DFQ59_10757</name>
</gene>
<dbReference type="NCBIfam" id="NF002490">
    <property type="entry name" value="PRK01777.1"/>
    <property type="match status" value="1"/>
</dbReference>
<dbReference type="HAMAP" id="MF_00460">
    <property type="entry name" value="UPF0125_RnfH"/>
    <property type="match status" value="1"/>
</dbReference>
<accession>A0A369C3G7</accession>
<dbReference type="PANTHER" id="PTHR37483:SF1">
    <property type="entry name" value="UPF0125 PROTEIN RATB"/>
    <property type="match status" value="1"/>
</dbReference>
<name>A0A369C3G7_9GAMM</name>
<dbReference type="Pfam" id="PF03658">
    <property type="entry name" value="Ub-RnfH"/>
    <property type="match status" value="1"/>
</dbReference>
<evidence type="ECO:0000256" key="2">
    <source>
        <dbReference type="HAMAP-Rule" id="MF_00460"/>
    </source>
</evidence>
<reference evidence="4 5" key="1">
    <citation type="submission" date="2018-07" db="EMBL/GenBank/DDBJ databases">
        <title>Genomic Encyclopedia of Type Strains, Phase IV (KMG-IV): sequencing the most valuable type-strain genomes for metagenomic binning, comparative biology and taxonomic classification.</title>
        <authorList>
            <person name="Goeker M."/>
        </authorList>
    </citation>
    <scope>NUCLEOTIDE SEQUENCE [LARGE SCALE GENOMIC DNA]</scope>
    <source>
        <strain evidence="4 5">DSM 26407</strain>
    </source>
</reference>